<feature type="transmembrane region" description="Helical" evidence="6">
    <location>
        <begin position="94"/>
        <end position="121"/>
    </location>
</feature>
<evidence type="ECO:0000256" key="6">
    <source>
        <dbReference type="SAM" id="Phobius"/>
    </source>
</evidence>
<feature type="transmembrane region" description="Helical" evidence="6">
    <location>
        <begin position="127"/>
        <end position="151"/>
    </location>
</feature>
<feature type="transmembrane region" description="Helical" evidence="6">
    <location>
        <begin position="219"/>
        <end position="242"/>
    </location>
</feature>
<accession>A0A7C5H9A0</accession>
<keyword evidence="4 6" id="KW-1133">Transmembrane helix</keyword>
<dbReference type="Proteomes" id="UP000886110">
    <property type="component" value="Unassembled WGS sequence"/>
</dbReference>
<organism evidence="8">
    <name type="scientific">candidate division WOR-3 bacterium</name>
    <dbReference type="NCBI Taxonomy" id="2052148"/>
    <lineage>
        <taxon>Bacteria</taxon>
        <taxon>Bacteria division WOR-3</taxon>
    </lineage>
</organism>
<evidence type="ECO:0000256" key="5">
    <source>
        <dbReference type="ARBA" id="ARBA00023136"/>
    </source>
</evidence>
<dbReference type="InterPro" id="IPR004477">
    <property type="entry name" value="ComEC_N"/>
</dbReference>
<evidence type="ECO:0000256" key="4">
    <source>
        <dbReference type="ARBA" id="ARBA00022989"/>
    </source>
</evidence>
<dbReference type="InterPro" id="IPR052159">
    <property type="entry name" value="Competence_DNA_uptake"/>
</dbReference>
<feature type="transmembrane region" description="Helical" evidence="6">
    <location>
        <begin position="189"/>
        <end position="207"/>
    </location>
</feature>
<protein>
    <submittedName>
        <fullName evidence="8">ComEC/Rec2 family competence protein</fullName>
    </submittedName>
</protein>
<feature type="non-terminal residue" evidence="8">
    <location>
        <position position="1"/>
    </location>
</feature>
<dbReference type="AlphaFoldDB" id="A0A7C5H9A0"/>
<keyword evidence="3 6" id="KW-0812">Transmembrane</keyword>
<dbReference type="PANTHER" id="PTHR30619:SF1">
    <property type="entry name" value="RECOMBINATION PROTEIN 2"/>
    <property type="match status" value="1"/>
</dbReference>
<evidence type="ECO:0000256" key="3">
    <source>
        <dbReference type="ARBA" id="ARBA00022692"/>
    </source>
</evidence>
<dbReference type="Pfam" id="PF03772">
    <property type="entry name" value="Competence"/>
    <property type="match status" value="1"/>
</dbReference>
<keyword evidence="2" id="KW-1003">Cell membrane</keyword>
<feature type="domain" description="ComEC/Rec2-related protein" evidence="7">
    <location>
        <begin position="73"/>
        <end position="334"/>
    </location>
</feature>
<dbReference type="EMBL" id="DRTB01000232">
    <property type="protein sequence ID" value="HHE05028.1"/>
    <property type="molecule type" value="Genomic_DNA"/>
</dbReference>
<dbReference type="GO" id="GO:0005886">
    <property type="term" value="C:plasma membrane"/>
    <property type="evidence" value="ECO:0007669"/>
    <property type="project" value="UniProtKB-SubCell"/>
</dbReference>
<evidence type="ECO:0000313" key="8">
    <source>
        <dbReference type="EMBL" id="HHE05028.1"/>
    </source>
</evidence>
<comment type="caution">
    <text evidence="8">The sequence shown here is derived from an EMBL/GenBank/DDBJ whole genome shotgun (WGS) entry which is preliminary data.</text>
</comment>
<keyword evidence="5 6" id="KW-0472">Membrane</keyword>
<feature type="transmembrane region" description="Helical" evidence="6">
    <location>
        <begin position="317"/>
        <end position="334"/>
    </location>
</feature>
<evidence type="ECO:0000259" key="7">
    <source>
        <dbReference type="Pfam" id="PF03772"/>
    </source>
</evidence>
<gene>
    <name evidence="8" type="ORF">ENL19_03075</name>
</gene>
<proteinExistence type="predicted"/>
<dbReference type="PANTHER" id="PTHR30619">
    <property type="entry name" value="DNA INTERNALIZATION/COMPETENCE PROTEIN COMEC/REC2"/>
    <property type="match status" value="1"/>
</dbReference>
<comment type="subcellular location">
    <subcellularLocation>
        <location evidence="1">Cell membrane</location>
        <topology evidence="1">Multi-pass membrane protein</topology>
    </subcellularLocation>
</comment>
<evidence type="ECO:0000256" key="1">
    <source>
        <dbReference type="ARBA" id="ARBA00004651"/>
    </source>
</evidence>
<name>A0A7C5H9A0_UNCW3</name>
<sequence length="350" mass="39727">PFIIRGAQGGEYGERVRIKGRVRVWSRMLFIKASNISPVNSSKNFFEKLHNKINRKLLEELGMNDTYFLARSLILGDRDMLPERIKNSFRNSGIAHLLAISGLHAGMMFIIISIILSFFPINSVWKYILIISTLFFYTYIVGFQAPIARAFIFTIGITLPYYLMRRISPFNALGIALLISSLFKPEWVTSPGFLLSYLATLGILYFLPKIKIKTIVARYTLYPLLASLFAQILTIPISSLFFGNISLLSPFTNLVFLPLVFIFLSETLLALLFSFLKLYLLSSRFSACAHILGQIIAKLAGKISSLSFASIEFRPKTFLIPIYYLIITLIILFLEIRKDDGNGVDVRNIM</sequence>
<feature type="transmembrane region" description="Helical" evidence="6">
    <location>
        <begin position="254"/>
        <end position="279"/>
    </location>
</feature>
<dbReference type="NCBIfam" id="TIGR00360">
    <property type="entry name" value="ComEC_N-term"/>
    <property type="match status" value="1"/>
</dbReference>
<evidence type="ECO:0000256" key="2">
    <source>
        <dbReference type="ARBA" id="ARBA00022475"/>
    </source>
</evidence>
<reference evidence="8" key="1">
    <citation type="journal article" date="2020" name="mSystems">
        <title>Genome- and Community-Level Interaction Insights into Carbon Utilization and Element Cycling Functions of Hydrothermarchaeota in Hydrothermal Sediment.</title>
        <authorList>
            <person name="Zhou Z."/>
            <person name="Liu Y."/>
            <person name="Xu W."/>
            <person name="Pan J."/>
            <person name="Luo Z.H."/>
            <person name="Li M."/>
        </authorList>
    </citation>
    <scope>NUCLEOTIDE SEQUENCE [LARGE SCALE GENOMIC DNA]</scope>
    <source>
        <strain evidence="8">HyVt-74</strain>
    </source>
</reference>